<dbReference type="GO" id="GO:0016779">
    <property type="term" value="F:nucleotidyltransferase activity"/>
    <property type="evidence" value="ECO:0007669"/>
    <property type="project" value="TreeGrafter"/>
</dbReference>
<dbReference type="AlphaFoldDB" id="A0A255Y9B4"/>
<dbReference type="RefSeq" id="WP_094474851.1">
    <property type="nucleotide sequence ID" value="NZ_NOXT01000123.1"/>
</dbReference>
<dbReference type="SUPFAM" id="SSF69572">
    <property type="entry name" value="Activating enzymes of the ubiquitin-like proteins"/>
    <property type="match status" value="1"/>
</dbReference>
<dbReference type="Gene3D" id="3.40.50.720">
    <property type="entry name" value="NAD(P)-binding Rossmann-like Domain"/>
    <property type="match status" value="1"/>
</dbReference>
<dbReference type="FunFam" id="3.40.50.720:FF:000080">
    <property type="entry name" value="Thiazole biosynthesis adenylyltransferase ThiF"/>
    <property type="match status" value="1"/>
</dbReference>
<reference evidence="3 4" key="1">
    <citation type="submission" date="2017-07" db="EMBL/GenBank/DDBJ databases">
        <title>Sandarakinorhabdus cyanobacteriorum sp. nov., a novel bacterium isolated from cyanobacterial aggregates in a eutrophic lake.</title>
        <authorList>
            <person name="Cai H."/>
        </authorList>
    </citation>
    <scope>NUCLEOTIDE SEQUENCE [LARGE SCALE GENOMIC DNA]</scope>
    <source>
        <strain evidence="3 4">TH057</strain>
    </source>
</reference>
<evidence type="ECO:0000256" key="1">
    <source>
        <dbReference type="ARBA" id="ARBA00009919"/>
    </source>
</evidence>
<dbReference type="Pfam" id="PF00899">
    <property type="entry name" value="ThiF"/>
    <property type="match status" value="1"/>
</dbReference>
<dbReference type="PANTHER" id="PTHR10953">
    <property type="entry name" value="UBIQUITIN-ACTIVATING ENZYME E1"/>
    <property type="match status" value="1"/>
</dbReference>
<dbReference type="PANTHER" id="PTHR10953:SF102">
    <property type="entry name" value="ADENYLYLTRANSFERASE AND SULFURTRANSFERASE MOCS3"/>
    <property type="match status" value="1"/>
</dbReference>
<name>A0A255Y9B4_9SPHN</name>
<dbReference type="EMBL" id="NOXT01000123">
    <property type="protein sequence ID" value="OYQ25020.1"/>
    <property type="molecule type" value="Genomic_DNA"/>
</dbReference>
<gene>
    <name evidence="3" type="ORF">CHU93_14390</name>
</gene>
<dbReference type="GO" id="GO:0004792">
    <property type="term" value="F:thiosulfate-cyanide sulfurtransferase activity"/>
    <property type="evidence" value="ECO:0007669"/>
    <property type="project" value="TreeGrafter"/>
</dbReference>
<evidence type="ECO:0000313" key="3">
    <source>
        <dbReference type="EMBL" id="OYQ25020.1"/>
    </source>
</evidence>
<dbReference type="Proteomes" id="UP000216991">
    <property type="component" value="Unassembled WGS sequence"/>
</dbReference>
<comment type="caution">
    <text evidence="3">The sequence shown here is derived from an EMBL/GenBank/DDBJ whole genome shotgun (WGS) entry which is preliminary data.</text>
</comment>
<feature type="domain" description="THIF-type NAD/FAD binding fold" evidence="2">
    <location>
        <begin position="11"/>
        <end position="246"/>
    </location>
</feature>
<protein>
    <submittedName>
        <fullName evidence="3">Molybdopterin biosynthesis protein MoeB</fullName>
    </submittedName>
</protein>
<sequence>MDFSDDELERYARHLVLPEFGGRGQAALKSARVAVIGAGGLGSPCLLMLAAAGVGRLTIIDDDVVALSNLQRQVLFTTADLGAMKAEAACTRLHALNPEIDTVAVPLRLDGDNGDALLAGHDLVIDGSDSFATRLAVADLALAMGVPLVSGAVGPWDGQVAVFAGHLPDRPCYRCFVGSPTDAPDRNCAATGVLGALTGIVGNLMAMEAIRELSGFAPSSAGRLTLYDARQGRFRSISLPKDPACPACSAQ</sequence>
<organism evidence="3 4">
    <name type="scientific">Sandarakinorhabdus cyanobacteriorum</name>
    <dbReference type="NCBI Taxonomy" id="1981098"/>
    <lineage>
        <taxon>Bacteria</taxon>
        <taxon>Pseudomonadati</taxon>
        <taxon>Pseudomonadota</taxon>
        <taxon>Alphaproteobacteria</taxon>
        <taxon>Sphingomonadales</taxon>
        <taxon>Sphingosinicellaceae</taxon>
        <taxon>Sandarakinorhabdus</taxon>
    </lineage>
</organism>
<comment type="similarity">
    <text evidence="1">Belongs to the HesA/MoeB/ThiF family.</text>
</comment>
<dbReference type="NCBIfam" id="NF004281">
    <property type="entry name" value="PRK05690.1"/>
    <property type="match status" value="1"/>
</dbReference>
<evidence type="ECO:0000259" key="2">
    <source>
        <dbReference type="Pfam" id="PF00899"/>
    </source>
</evidence>
<dbReference type="GO" id="GO:0008146">
    <property type="term" value="F:sulfotransferase activity"/>
    <property type="evidence" value="ECO:0007669"/>
    <property type="project" value="TreeGrafter"/>
</dbReference>
<dbReference type="InterPro" id="IPR035985">
    <property type="entry name" value="Ubiquitin-activating_enz"/>
</dbReference>
<dbReference type="GO" id="GO:0005829">
    <property type="term" value="C:cytosol"/>
    <property type="evidence" value="ECO:0007669"/>
    <property type="project" value="TreeGrafter"/>
</dbReference>
<dbReference type="CDD" id="cd00757">
    <property type="entry name" value="ThiF_MoeB_HesA_family"/>
    <property type="match status" value="1"/>
</dbReference>
<dbReference type="OrthoDB" id="9804286at2"/>
<keyword evidence="4" id="KW-1185">Reference proteome</keyword>
<evidence type="ECO:0000313" key="4">
    <source>
        <dbReference type="Proteomes" id="UP000216991"/>
    </source>
</evidence>
<accession>A0A255Y9B4</accession>
<proteinExistence type="inferred from homology"/>
<dbReference type="GO" id="GO:0008641">
    <property type="term" value="F:ubiquitin-like modifier activating enzyme activity"/>
    <property type="evidence" value="ECO:0007669"/>
    <property type="project" value="InterPro"/>
</dbReference>
<dbReference type="InterPro" id="IPR045886">
    <property type="entry name" value="ThiF/MoeB/HesA"/>
</dbReference>
<dbReference type="InterPro" id="IPR000594">
    <property type="entry name" value="ThiF_NAD_FAD-bd"/>
</dbReference>